<feature type="region of interest" description="Disordered" evidence="2">
    <location>
        <begin position="120"/>
        <end position="152"/>
    </location>
</feature>
<feature type="compositionally biased region" description="Low complexity" evidence="2">
    <location>
        <begin position="25"/>
        <end position="39"/>
    </location>
</feature>
<proteinExistence type="inferred from homology"/>
<protein>
    <submittedName>
        <fullName evidence="3">PDCD5-related protein</fullName>
    </submittedName>
</protein>
<organism evidence="3 4">
    <name type="scientific">Piptocephalis cylindrospora</name>
    <dbReference type="NCBI Taxonomy" id="1907219"/>
    <lineage>
        <taxon>Eukaryota</taxon>
        <taxon>Fungi</taxon>
        <taxon>Fungi incertae sedis</taxon>
        <taxon>Zoopagomycota</taxon>
        <taxon>Zoopagomycotina</taxon>
        <taxon>Zoopagomycetes</taxon>
        <taxon>Zoopagales</taxon>
        <taxon>Piptocephalidaceae</taxon>
        <taxon>Piptocephalis</taxon>
    </lineage>
</organism>
<dbReference type="InterPro" id="IPR036883">
    <property type="entry name" value="PDCD5-like_sf"/>
</dbReference>
<reference evidence="4" key="1">
    <citation type="journal article" date="2018" name="Nat. Microbiol.">
        <title>Leveraging single-cell genomics to expand the fungal tree of life.</title>
        <authorList>
            <person name="Ahrendt S.R."/>
            <person name="Quandt C.A."/>
            <person name="Ciobanu D."/>
            <person name="Clum A."/>
            <person name="Salamov A."/>
            <person name="Andreopoulos B."/>
            <person name="Cheng J.F."/>
            <person name="Woyke T."/>
            <person name="Pelin A."/>
            <person name="Henrissat B."/>
            <person name="Reynolds N.K."/>
            <person name="Benny G.L."/>
            <person name="Smith M.E."/>
            <person name="James T.Y."/>
            <person name="Grigoriev I.V."/>
        </authorList>
    </citation>
    <scope>NUCLEOTIDE SEQUENCE [LARGE SCALE GENOMIC DNA]</scope>
</reference>
<evidence type="ECO:0000256" key="2">
    <source>
        <dbReference type="SAM" id="MobiDB-lite"/>
    </source>
</evidence>
<dbReference type="InterPro" id="IPR002836">
    <property type="entry name" value="PDCD5-like"/>
</dbReference>
<accession>A0A4P9Y4B5</accession>
<gene>
    <name evidence="3" type="ORF">BJ684DRAFT_19780</name>
</gene>
<dbReference type="Pfam" id="PF01984">
    <property type="entry name" value="dsDNA_bind"/>
    <property type="match status" value="1"/>
</dbReference>
<evidence type="ECO:0000313" key="3">
    <source>
        <dbReference type="EMBL" id="RKP13755.1"/>
    </source>
</evidence>
<dbReference type="GO" id="GO:0005829">
    <property type="term" value="C:cytosol"/>
    <property type="evidence" value="ECO:0007669"/>
    <property type="project" value="TreeGrafter"/>
</dbReference>
<dbReference type="Proteomes" id="UP000267251">
    <property type="component" value="Unassembled WGS sequence"/>
</dbReference>
<evidence type="ECO:0000313" key="4">
    <source>
        <dbReference type="Proteomes" id="UP000267251"/>
    </source>
</evidence>
<dbReference type="OrthoDB" id="10252486at2759"/>
<dbReference type="AlphaFoldDB" id="A0A4P9Y4B5"/>
<dbReference type="PANTHER" id="PTHR10840">
    <property type="entry name" value="PROGRAMMED CELL DEATH PROTEIN 5"/>
    <property type="match status" value="1"/>
</dbReference>
<keyword evidence="4" id="KW-1185">Reference proteome</keyword>
<evidence type="ECO:0000256" key="1">
    <source>
        <dbReference type="ARBA" id="ARBA00010490"/>
    </source>
</evidence>
<dbReference type="PANTHER" id="PTHR10840:SF0">
    <property type="entry name" value="PROGRAMMED CELL DEATH PROTEIN 5"/>
    <property type="match status" value="1"/>
</dbReference>
<feature type="compositionally biased region" description="Low complexity" evidence="2">
    <location>
        <begin position="120"/>
        <end position="133"/>
    </location>
</feature>
<dbReference type="Gene3D" id="1.10.8.140">
    <property type="entry name" value="PDCD5-like"/>
    <property type="match status" value="1"/>
</dbReference>
<feature type="compositionally biased region" description="Basic and acidic residues" evidence="2">
    <location>
        <begin position="50"/>
        <end position="59"/>
    </location>
</feature>
<dbReference type="GO" id="GO:0003677">
    <property type="term" value="F:DNA binding"/>
    <property type="evidence" value="ECO:0007669"/>
    <property type="project" value="InterPro"/>
</dbReference>
<dbReference type="EMBL" id="KZ987949">
    <property type="protein sequence ID" value="RKP13755.1"/>
    <property type="molecule type" value="Genomic_DNA"/>
</dbReference>
<feature type="region of interest" description="Disordered" evidence="2">
    <location>
        <begin position="1"/>
        <end position="59"/>
    </location>
</feature>
<sequence length="152" mass="16755">MSDPELDAIRARRLAELQGQSAKQGSSPSPLGGLPSPGRSEGGGEDEEAAAERRGREEEMRRAFLTQLLDPQARERLNRIAIVKKEKARAVEDLLIKTAQRGGLRGRVSEPQLIELLGQLSQQSGGGSSQQSSKIIYNRRRFGDSDDDDEWE</sequence>
<name>A0A4P9Y4B5_9FUNG</name>
<comment type="similarity">
    <text evidence="1">Belongs to the PDCD5 family.</text>
</comment>
<dbReference type="GO" id="GO:0005634">
    <property type="term" value="C:nucleus"/>
    <property type="evidence" value="ECO:0007669"/>
    <property type="project" value="TreeGrafter"/>
</dbReference>
<dbReference type="SUPFAM" id="SSF46950">
    <property type="entry name" value="Double-stranded DNA-binding domain"/>
    <property type="match status" value="1"/>
</dbReference>
<dbReference type="PIRSF" id="PIRSF015730">
    <property type="entry name" value="TFAR19"/>
    <property type="match status" value="1"/>
</dbReference>